<keyword evidence="2" id="KW-0808">Transferase</keyword>
<sequence>MPGEALSGERLLDLLAIDQSRKHPPLQLLEPRKAVYDTPPDGHRQSFNEARTAIRGPEAERPRIGKHNVTSSSLPGLNVAGQAVPCTLEAAYIGNAAYRAHPLVEVAQAVMPAVDHEGREGRSLEEVRELAQRAFQAEHDSQASTSGQRYRAAGDGGTFVPRCARR</sequence>
<gene>
    <name evidence="2" type="primary">Q9C1U1</name>
</gene>
<dbReference type="AlphaFoldDB" id="A0A5K1JYI6"/>
<organism evidence="2">
    <name type="scientific">Ganoderma boninense</name>
    <dbReference type="NCBI Taxonomy" id="34458"/>
    <lineage>
        <taxon>Eukaryota</taxon>
        <taxon>Fungi</taxon>
        <taxon>Dikarya</taxon>
        <taxon>Basidiomycota</taxon>
        <taxon>Agaricomycotina</taxon>
        <taxon>Agaricomycetes</taxon>
        <taxon>Polyporales</taxon>
        <taxon>Polyporaceae</taxon>
        <taxon>Ganoderma</taxon>
    </lineage>
</organism>
<evidence type="ECO:0000313" key="2">
    <source>
        <dbReference type="EMBL" id="VWO97736.1"/>
    </source>
</evidence>
<reference evidence="2" key="1">
    <citation type="submission" date="2019-10" db="EMBL/GenBank/DDBJ databases">
        <authorList>
            <person name="Nor Muhammad N."/>
        </authorList>
    </citation>
    <scope>NUCLEOTIDE SEQUENCE</scope>
</reference>
<protein>
    <submittedName>
        <fullName evidence="2">Histidine kinase</fullName>
    </submittedName>
</protein>
<keyword evidence="2" id="KW-0418">Kinase</keyword>
<proteinExistence type="predicted"/>
<dbReference type="GO" id="GO:0016301">
    <property type="term" value="F:kinase activity"/>
    <property type="evidence" value="ECO:0007669"/>
    <property type="project" value="UniProtKB-KW"/>
</dbReference>
<name>A0A5K1JYI6_9APHY</name>
<evidence type="ECO:0000256" key="1">
    <source>
        <dbReference type="SAM" id="MobiDB-lite"/>
    </source>
</evidence>
<feature type="region of interest" description="Disordered" evidence="1">
    <location>
        <begin position="135"/>
        <end position="166"/>
    </location>
</feature>
<accession>A0A5K1JYI6</accession>
<dbReference type="EMBL" id="LR726489">
    <property type="protein sequence ID" value="VWO97736.1"/>
    <property type="molecule type" value="Genomic_DNA"/>
</dbReference>